<dbReference type="RefSeq" id="WP_115570703.1">
    <property type="nucleotide sequence ID" value="NZ_NXLT01000002.1"/>
</dbReference>
<organism evidence="2 3">
    <name type="scientific">Helicobacter equorum</name>
    <dbReference type="NCBI Taxonomy" id="361872"/>
    <lineage>
        <taxon>Bacteria</taxon>
        <taxon>Pseudomonadati</taxon>
        <taxon>Campylobacterota</taxon>
        <taxon>Epsilonproteobacteria</taxon>
        <taxon>Campylobacterales</taxon>
        <taxon>Helicobacteraceae</taxon>
        <taxon>Helicobacter</taxon>
    </lineage>
</organism>
<name>A0A3D8ITI6_9HELI</name>
<dbReference type="Proteomes" id="UP000256514">
    <property type="component" value="Unassembled WGS sequence"/>
</dbReference>
<dbReference type="InterPro" id="IPR015867">
    <property type="entry name" value="N-reg_PII/ATP_PRibTrfase_C"/>
</dbReference>
<dbReference type="InterPro" id="IPR004323">
    <property type="entry name" value="Ion_tolerance_CutA"/>
</dbReference>
<comment type="caution">
    <text evidence="2">The sequence shown here is derived from an EMBL/GenBank/DDBJ whole genome shotgun (WGS) entry which is preliminary data.</text>
</comment>
<evidence type="ECO:0000313" key="3">
    <source>
        <dbReference type="Proteomes" id="UP000256514"/>
    </source>
</evidence>
<dbReference type="GO" id="GO:0010038">
    <property type="term" value="P:response to metal ion"/>
    <property type="evidence" value="ECO:0007669"/>
    <property type="project" value="InterPro"/>
</dbReference>
<keyword evidence="3" id="KW-1185">Reference proteome</keyword>
<evidence type="ECO:0000313" key="2">
    <source>
        <dbReference type="EMBL" id="RDU67891.1"/>
    </source>
</evidence>
<dbReference type="GO" id="GO:0005507">
    <property type="term" value="F:copper ion binding"/>
    <property type="evidence" value="ECO:0007669"/>
    <property type="project" value="TreeGrafter"/>
</dbReference>
<dbReference type="Gene3D" id="3.30.70.120">
    <property type="match status" value="1"/>
</dbReference>
<dbReference type="PANTHER" id="PTHR23419">
    <property type="entry name" value="DIVALENT CATION TOLERANCE CUTA-RELATED"/>
    <property type="match status" value="1"/>
</dbReference>
<sequence length="102" mass="11965">MALVVLSTTPNKKEAKRLAKKLCKRRLAACVQTHKIQSYYHWQGAICAESEIALSIKTRKKHYKKICKFLRSHHSYEVPQILAFTPCKIEKHYKKWLKKAIV</sequence>
<dbReference type="OrthoDB" id="37622at2"/>
<dbReference type="Pfam" id="PF03091">
    <property type="entry name" value="CutA1"/>
    <property type="match status" value="1"/>
</dbReference>
<comment type="similarity">
    <text evidence="1">Belongs to the CutA family.</text>
</comment>
<proteinExistence type="inferred from homology"/>
<dbReference type="PANTHER" id="PTHR23419:SF8">
    <property type="entry name" value="FI09726P"/>
    <property type="match status" value="1"/>
</dbReference>
<gene>
    <name evidence="2" type="ORF">CQA54_02900</name>
</gene>
<protein>
    <submittedName>
        <fullName evidence="2">Divalent-cation tolerance protein CutA</fullName>
    </submittedName>
</protein>
<dbReference type="InterPro" id="IPR011322">
    <property type="entry name" value="N-reg_PII-like_a/b"/>
</dbReference>
<dbReference type="EMBL" id="NXLT01000002">
    <property type="protein sequence ID" value="RDU67891.1"/>
    <property type="molecule type" value="Genomic_DNA"/>
</dbReference>
<reference evidence="2 3" key="1">
    <citation type="submission" date="2018-04" db="EMBL/GenBank/DDBJ databases">
        <title>Novel Campyloabacter and Helicobacter Species and Strains.</title>
        <authorList>
            <person name="Mannion A.J."/>
            <person name="Shen Z."/>
            <person name="Fox J.G."/>
        </authorList>
    </citation>
    <scope>NUCLEOTIDE SEQUENCE [LARGE SCALE GENOMIC DNA]</scope>
    <source>
        <strain evidence="2 3">MIT 12-6600</strain>
    </source>
</reference>
<evidence type="ECO:0000256" key="1">
    <source>
        <dbReference type="ARBA" id="ARBA00010169"/>
    </source>
</evidence>
<dbReference type="SUPFAM" id="SSF54913">
    <property type="entry name" value="GlnB-like"/>
    <property type="match status" value="1"/>
</dbReference>
<accession>A0A3D8ITI6</accession>
<dbReference type="AlphaFoldDB" id="A0A3D8ITI6"/>